<proteinExistence type="inferred from homology"/>
<feature type="compositionally biased region" description="Basic residues" evidence="4">
    <location>
        <begin position="296"/>
        <end position="305"/>
    </location>
</feature>
<feature type="compositionally biased region" description="Basic residues" evidence="4">
    <location>
        <begin position="314"/>
        <end position="327"/>
    </location>
</feature>
<dbReference type="SUPFAM" id="SSF100939">
    <property type="entry name" value="SPOC domain-like"/>
    <property type="match status" value="1"/>
</dbReference>
<dbReference type="NCBIfam" id="TIGR02772">
    <property type="entry name" value="Ku_bact"/>
    <property type="match status" value="1"/>
</dbReference>
<dbReference type="InterPro" id="IPR009187">
    <property type="entry name" value="Prok_Ku"/>
</dbReference>
<name>A0A7X3FLM0_9BACL</name>
<comment type="similarity">
    <text evidence="3">Belongs to the prokaryotic Ku family.</text>
</comment>
<dbReference type="GO" id="GO:0006303">
    <property type="term" value="P:double-strand break repair via nonhomologous end joining"/>
    <property type="evidence" value="ECO:0007669"/>
    <property type="project" value="UniProtKB-UniRule"/>
</dbReference>
<dbReference type="InterPro" id="IPR006164">
    <property type="entry name" value="DNA_bd_Ku70/Ku80"/>
</dbReference>
<dbReference type="PANTHER" id="PTHR41251:SF1">
    <property type="entry name" value="NON-HOMOLOGOUS END JOINING PROTEIN KU"/>
    <property type="match status" value="1"/>
</dbReference>
<dbReference type="Gene3D" id="2.40.290.10">
    <property type="match status" value="1"/>
</dbReference>
<dbReference type="InterPro" id="IPR016194">
    <property type="entry name" value="SPOC-like_C_dom_sf"/>
</dbReference>
<organism evidence="6 7">
    <name type="scientific">Paenibacillus lutrae</name>
    <dbReference type="NCBI Taxonomy" id="2078573"/>
    <lineage>
        <taxon>Bacteria</taxon>
        <taxon>Bacillati</taxon>
        <taxon>Bacillota</taxon>
        <taxon>Bacilli</taxon>
        <taxon>Bacillales</taxon>
        <taxon>Paenibacillaceae</taxon>
        <taxon>Paenibacillus</taxon>
    </lineage>
</organism>
<dbReference type="PIRSF" id="PIRSF006493">
    <property type="entry name" value="Prok_Ku"/>
    <property type="match status" value="1"/>
</dbReference>
<dbReference type="OrthoDB" id="9795084at2"/>
<dbReference type="Pfam" id="PF02735">
    <property type="entry name" value="Ku"/>
    <property type="match status" value="1"/>
</dbReference>
<evidence type="ECO:0000313" key="6">
    <source>
        <dbReference type="EMBL" id="MVP02015.1"/>
    </source>
</evidence>
<dbReference type="CDD" id="cd00789">
    <property type="entry name" value="KU_like"/>
    <property type="match status" value="1"/>
</dbReference>
<feature type="compositionally biased region" description="Basic residues" evidence="4">
    <location>
        <begin position="272"/>
        <end position="281"/>
    </location>
</feature>
<evidence type="ECO:0000256" key="1">
    <source>
        <dbReference type="ARBA" id="ARBA00023125"/>
    </source>
</evidence>
<evidence type="ECO:0000256" key="2">
    <source>
        <dbReference type="ARBA" id="ARBA00023172"/>
    </source>
</evidence>
<keyword evidence="7" id="KW-1185">Reference proteome</keyword>
<accession>A0A7X3FLM0</accession>
<protein>
    <recommendedName>
        <fullName evidence="3">Non-homologous end joining protein Ku</fullName>
    </recommendedName>
</protein>
<comment type="subunit">
    <text evidence="3">Homodimer. Interacts with LigD.</text>
</comment>
<gene>
    <name evidence="3" type="primary">ku</name>
    <name evidence="6" type="ORF">EDM21_21280</name>
</gene>
<keyword evidence="1 3" id="KW-0238">DNA-binding</keyword>
<dbReference type="SMART" id="SM00559">
    <property type="entry name" value="Ku78"/>
    <property type="match status" value="1"/>
</dbReference>
<dbReference type="EMBL" id="RHLK01000017">
    <property type="protein sequence ID" value="MVP02015.1"/>
    <property type="molecule type" value="Genomic_DNA"/>
</dbReference>
<evidence type="ECO:0000313" key="7">
    <source>
        <dbReference type="Proteomes" id="UP000490800"/>
    </source>
</evidence>
<feature type="region of interest" description="Disordered" evidence="4">
    <location>
        <begin position="255"/>
        <end position="327"/>
    </location>
</feature>
<dbReference type="GO" id="GO:0006310">
    <property type="term" value="P:DNA recombination"/>
    <property type="evidence" value="ECO:0007669"/>
    <property type="project" value="UniProtKB-KW"/>
</dbReference>
<dbReference type="FunFam" id="2.40.290.10:FF:000004">
    <property type="entry name" value="Non-homologous end joining protein Ku"/>
    <property type="match status" value="1"/>
</dbReference>
<dbReference type="AlphaFoldDB" id="A0A7X3FLM0"/>
<feature type="compositionally biased region" description="Low complexity" evidence="4">
    <location>
        <begin position="282"/>
        <end position="295"/>
    </location>
</feature>
<keyword evidence="3" id="KW-0234">DNA repair</keyword>
<comment type="caution">
    <text evidence="6">The sequence shown here is derived from an EMBL/GenBank/DDBJ whole genome shotgun (WGS) entry which is preliminary data.</text>
</comment>
<evidence type="ECO:0000256" key="4">
    <source>
        <dbReference type="SAM" id="MobiDB-lite"/>
    </source>
</evidence>
<evidence type="ECO:0000259" key="5">
    <source>
        <dbReference type="SMART" id="SM00559"/>
    </source>
</evidence>
<dbReference type="GO" id="GO:0003690">
    <property type="term" value="F:double-stranded DNA binding"/>
    <property type="evidence" value="ECO:0007669"/>
    <property type="project" value="UniProtKB-UniRule"/>
</dbReference>
<dbReference type="PANTHER" id="PTHR41251">
    <property type="entry name" value="NON-HOMOLOGOUS END JOINING PROTEIN KU"/>
    <property type="match status" value="1"/>
</dbReference>
<dbReference type="RefSeq" id="WP_157338437.1">
    <property type="nucleotide sequence ID" value="NZ_RHLK01000017.1"/>
</dbReference>
<dbReference type="HAMAP" id="MF_01875">
    <property type="entry name" value="Prokaryotic_Ku"/>
    <property type="match status" value="1"/>
</dbReference>
<sequence length="327" mass="36896">MQTIWKGAISFGLVNVPVKMYTATEDNDISMRMLHKEYNVPIQYHRTCPKCEEDVSWSDIVKGYEYEPGHFVTFDKKELEALADEKSREIRIVDFVHLEEIDPIYFQKTYYLAPDETGSHAYNLLVSALEKSEKIGIANVTIRSKSSLAAIRVIDGVLSMVTMWYAEEIRPKEQVPNLPKQQKADKRELDMALMLIDQLTGSFEPDKYEDDYRERLLDAIDDKVEGKEVKVAPEEKKTNVIDLMDALQQSLKQMKSNLGQEEDEGESEKKSAGRKTKRSTKSRSGSASGSEARSSSKSKAKSPSKKKPEGTGPAKRRSKAAAKKTGS</sequence>
<evidence type="ECO:0000256" key="3">
    <source>
        <dbReference type="HAMAP-Rule" id="MF_01875"/>
    </source>
</evidence>
<keyword evidence="3" id="KW-0227">DNA damage</keyword>
<reference evidence="6 7" key="1">
    <citation type="journal article" date="2019" name="Microorganisms">
        <title>Paenibacillus lutrae sp. nov., A Chitinolytic Species Isolated from A River Otter in Castril Natural Park, Granada, Spain.</title>
        <authorList>
            <person name="Rodriguez M."/>
            <person name="Reina J.C."/>
            <person name="Bejar V."/>
            <person name="Llamas I."/>
        </authorList>
    </citation>
    <scope>NUCLEOTIDE SEQUENCE [LARGE SCALE GENOMIC DNA]</scope>
    <source>
        <strain evidence="6 7">N10</strain>
    </source>
</reference>
<comment type="function">
    <text evidence="3">With LigD forms a non-homologous end joining (NHEJ) DNA repair enzyme, which repairs dsDNA breaks with reduced fidelity. Binds linear dsDNA with 5'- and 3'- overhangs but not closed circular dsDNA nor ssDNA. Recruits and stimulates the ligase activity of LigD.</text>
</comment>
<keyword evidence="2 3" id="KW-0233">DNA recombination</keyword>
<feature type="domain" description="Ku" evidence="5">
    <location>
        <begin position="52"/>
        <end position="180"/>
    </location>
</feature>
<dbReference type="Proteomes" id="UP000490800">
    <property type="component" value="Unassembled WGS sequence"/>
</dbReference>